<evidence type="ECO:0000256" key="1">
    <source>
        <dbReference type="SAM" id="MobiDB-lite"/>
    </source>
</evidence>
<protein>
    <submittedName>
        <fullName evidence="2">Uncharacterized protein</fullName>
    </submittedName>
</protein>
<reference evidence="2 3" key="1">
    <citation type="submission" date="2017-02" db="EMBL/GenBank/DDBJ databases">
        <title>The new phylogeny of genus Mycobacterium.</title>
        <authorList>
            <person name="Tortoli E."/>
            <person name="Trovato A."/>
            <person name="Cirillo D.M."/>
        </authorList>
    </citation>
    <scope>NUCLEOTIDE SEQUENCE [LARGE SCALE GENOMIC DNA]</scope>
    <source>
        <strain evidence="2 3">DSM 45145</strain>
    </source>
</reference>
<accession>A0ABX3T1L0</accession>
<comment type="caution">
    <text evidence="2">The sequence shown here is derived from an EMBL/GenBank/DDBJ whole genome shotgun (WGS) entry which is preliminary data.</text>
</comment>
<proteinExistence type="predicted"/>
<dbReference type="EMBL" id="MVIC01000036">
    <property type="protein sequence ID" value="ORB12239.1"/>
    <property type="molecule type" value="Genomic_DNA"/>
</dbReference>
<dbReference type="RefSeq" id="WP_211282074.1">
    <property type="nucleotide sequence ID" value="NZ_MVIC01000036.1"/>
</dbReference>
<organism evidence="2 3">
    <name type="scientific">Mycobacterium noviomagense</name>
    <dbReference type="NCBI Taxonomy" id="459858"/>
    <lineage>
        <taxon>Bacteria</taxon>
        <taxon>Bacillati</taxon>
        <taxon>Actinomycetota</taxon>
        <taxon>Actinomycetes</taxon>
        <taxon>Mycobacteriales</taxon>
        <taxon>Mycobacteriaceae</taxon>
        <taxon>Mycobacterium</taxon>
    </lineage>
</organism>
<dbReference type="Proteomes" id="UP000192374">
    <property type="component" value="Unassembled WGS sequence"/>
</dbReference>
<feature type="region of interest" description="Disordered" evidence="1">
    <location>
        <begin position="19"/>
        <end position="63"/>
    </location>
</feature>
<name>A0ABX3T1L0_9MYCO</name>
<evidence type="ECO:0000313" key="2">
    <source>
        <dbReference type="EMBL" id="ORB12239.1"/>
    </source>
</evidence>
<gene>
    <name evidence="2" type="ORF">BST37_16600</name>
</gene>
<keyword evidence="3" id="KW-1185">Reference proteome</keyword>
<feature type="non-terminal residue" evidence="2">
    <location>
        <position position="63"/>
    </location>
</feature>
<evidence type="ECO:0000313" key="3">
    <source>
        <dbReference type="Proteomes" id="UP000192374"/>
    </source>
</evidence>
<feature type="compositionally biased region" description="Low complexity" evidence="1">
    <location>
        <begin position="19"/>
        <end position="32"/>
    </location>
</feature>
<feature type="compositionally biased region" description="Basic and acidic residues" evidence="1">
    <location>
        <begin position="40"/>
        <end position="52"/>
    </location>
</feature>
<sequence length="63" mass="6887">MQRTGWQRALAPQVLRQAAAQRRAARQPGAALTGTVPTRAELDRAREERRPEPAAGLQERAAA</sequence>